<feature type="domain" description="Bacterial Ig-like" evidence="2">
    <location>
        <begin position="2560"/>
        <end position="2636"/>
    </location>
</feature>
<feature type="domain" description="Bacterial Ig-like" evidence="2">
    <location>
        <begin position="214"/>
        <end position="301"/>
    </location>
</feature>
<feature type="region of interest" description="Disordered" evidence="1">
    <location>
        <begin position="1816"/>
        <end position="1850"/>
    </location>
</feature>
<feature type="domain" description="Bacterial Ig-like" evidence="2">
    <location>
        <begin position="791"/>
        <end position="884"/>
    </location>
</feature>
<reference evidence="3 4" key="1">
    <citation type="submission" date="2018-06" db="EMBL/GenBank/DDBJ databases">
        <authorList>
            <consortium name="Pathogen Informatics"/>
            <person name="Doyle S."/>
        </authorList>
    </citation>
    <scope>NUCLEOTIDE SEQUENCE [LARGE SCALE GENOMIC DNA]</scope>
    <source>
        <strain evidence="3 4">NCTC11801</strain>
    </source>
</reference>
<feature type="region of interest" description="Disordered" evidence="1">
    <location>
        <begin position="3060"/>
        <end position="3080"/>
    </location>
</feature>
<dbReference type="RefSeq" id="WP_115166484.1">
    <property type="nucleotide sequence ID" value="NZ_CP077317.1"/>
</dbReference>
<feature type="domain" description="Bacterial Ig-like" evidence="2">
    <location>
        <begin position="1630"/>
        <end position="1724"/>
    </location>
</feature>
<feature type="domain" description="Bacterial Ig-like" evidence="2">
    <location>
        <begin position="1183"/>
        <end position="1249"/>
    </location>
</feature>
<dbReference type="Proteomes" id="UP000254208">
    <property type="component" value="Unassembled WGS sequence"/>
</dbReference>
<name>A0A379FLL8_PRORE</name>
<feature type="compositionally biased region" description="Polar residues" evidence="1">
    <location>
        <begin position="3161"/>
        <end position="3172"/>
    </location>
</feature>
<feature type="compositionally biased region" description="Polar residues" evidence="1">
    <location>
        <begin position="1077"/>
        <end position="1094"/>
    </location>
</feature>
<feature type="region of interest" description="Disordered" evidence="1">
    <location>
        <begin position="3156"/>
        <end position="3176"/>
    </location>
</feature>
<feature type="region of interest" description="Disordered" evidence="1">
    <location>
        <begin position="675"/>
        <end position="713"/>
    </location>
</feature>
<feature type="domain" description="Bacterial Ig-like" evidence="2">
    <location>
        <begin position="414"/>
        <end position="487"/>
    </location>
</feature>
<feature type="compositionally biased region" description="Polar residues" evidence="1">
    <location>
        <begin position="798"/>
        <end position="814"/>
    </location>
</feature>
<feature type="compositionally biased region" description="Pro residues" evidence="1">
    <location>
        <begin position="679"/>
        <end position="693"/>
    </location>
</feature>
<feature type="compositionally biased region" description="Basic and acidic residues" evidence="1">
    <location>
        <begin position="697"/>
        <end position="710"/>
    </location>
</feature>
<feature type="domain" description="Bacterial Ig-like" evidence="2">
    <location>
        <begin position="2964"/>
        <end position="3051"/>
    </location>
</feature>
<gene>
    <name evidence="3" type="ORF">NCTC11801_00461</name>
</gene>
<dbReference type="EMBL" id="UGTZ01000001">
    <property type="protein sequence ID" value="SUC29558.1"/>
    <property type="molecule type" value="Genomic_DNA"/>
</dbReference>
<feature type="domain" description="Bacterial Ig-like" evidence="2">
    <location>
        <begin position="2873"/>
        <end position="2954"/>
    </location>
</feature>
<accession>A0A379FLL8</accession>
<feature type="domain" description="Bacterial Ig-like" evidence="2">
    <location>
        <begin position="2649"/>
        <end position="2746"/>
    </location>
</feature>
<evidence type="ECO:0000313" key="3">
    <source>
        <dbReference type="EMBL" id="SUC29558.1"/>
    </source>
</evidence>
<feature type="domain" description="Bacterial Ig-like" evidence="2">
    <location>
        <begin position="693"/>
        <end position="785"/>
    </location>
</feature>
<feature type="domain" description="Bacterial Ig-like" evidence="2">
    <location>
        <begin position="903"/>
        <end position="969"/>
    </location>
</feature>
<feature type="domain" description="Bacterial Ig-like" evidence="2">
    <location>
        <begin position="1463"/>
        <end position="1529"/>
    </location>
</feature>
<sequence length="3286" mass="357872">MTNIIKSVESNNITIKKFKVQGLDLIVTTPNGTVEKIENGLSEIILGDIVLLTEQGYVLSQDEILSSITMNIGADAIYLKEQFISETVELAEDIDTKKDEDDEEKQFAEKLAELNQENQKLAKEVQALESQTEKQEEQLSSSLTKLSEAKAQLKEQIKSEKSKKESVSDPALPPSPPPMPAKSSTSSESSTPANKTPENPIVIKPKTQVFIQGKLSEESDSGKKDDGITNNNKPTFIGTVSLDSQAYLILDGIKYPITADKEGHWSLKITKPLKDGVYEYELAASADGSNPLILKNKIIIDTQLESLSVNLEEHSDSSILGDKLTKHNTPTFAGQTEANSTVTLQIAGQELVTTADAQGRWRVTVEKPLADEQHNYTVTAVDVAGNTKAVAETVTIKTTLPAATAQLKDIQGFVTNQNKPTFMGTTDPYSTVNVVVGQKKYEAKSGENGEWSIQLNELADNVYTYRVIVTDLAGNKNEFSDRLQIDTQLPSTVATLTKGTDSGVQGDNMTNNKSPVLIGKTKPSVRVDIKFEGKEYSVFSDKDGTWNWNLPPDLKDNQYTYTVSVTDKAGNKAESKGTFIIDTEMTLTGGLDLSSQSNIVSSDVVTNLLRPQISGKSDPNSKITGEFKGTKKTVYCDEQGKWSLTFDVNAKIGKDNEYVITAKDAAGNEKILKQSFSYTPPPEGGSGESPPPTLSVELDKESDSGNKDDFTTNIKTPKFSGTATKGAEVKLYIDTQEYTANADAVTGAWEISVKSLPEGGNPYRVTAEHPGNRKIVEIKGSVTIDSMQPSTVATLTKGTDSGVQGDNITNNKSPELTGKTKPHAAVKISIENENGSYETTANANGEWTQTLPTEFTEGKHTYTVSVTDKAGNQAESDGAFFIDTKSHFKSVDFDKSFYSFIGWTKNNTPIFVGEAEPNSVVTMKFRGGRFSTVADKQGKWHLKVESPLEDNSYDCYFDSVDVAGNKETLLKIITIKTTLPSTDAKLKDINGFVTNQNKPTFMGTTDPYSTVNVVVGQKKYEAKSGENGEWSIQLNELADNVYTYRVIVTDLAGNKNEFSDQLQIDTKLPSTVATLTKGTDSGVQGDNITNNKSPELTGKTKPHAAVTISIENENGSYETTANANGEWTQTLPTEFTEGKHTYTVSVTDKAGNQAESDGAFFIDTKSHFKSVDFDKSFYSFFGWTKNNTPIFVGEAEANSVVIMKFGGRRFSTVADKQGKWRLKVESPLEDNSYSCYFDFVDVAGNKETLLKIITIKTTLPSTDAKLKDINGFVTNQNKPTFMGTTDPYSTVNVVVGQKKYEAKSGENGEWSIQLNELADNVYTYRVIVTDLAGNKNEFSDQLQIDTKLPSTVATLTKGTDSGVQGDNITNNKSPELTGKTKPHAAVTISIENENGSYETTANANGEWTQALTTEFTEGKHTYTVSVTDKAGNQAESDGAFFIDTKSYGKSLSFDQNVYNGYGWTKHNTPIFVGEAEPNSVVTMKFGGGRFSTVADKQGKWHLKIKYPFADNSYYCDFAFIDVAGNKTQTGEWVIIKTTLPSTDAKLKDINGFVTNQNKPTFMGTTDPYSTVNVVVGQKDYPTKADKNGEWSVQLNELADNVYTYRVIVTDLAGNKNEFSDQLQIDTKLPSTVATLTKGTDSGVQGDNITKDQSPALTGKTKPHAAVTISIENENGSYETTANANGEWTQTLPTEFTEGEHTYTVSVTDKAGNQAESKGTFIIDTEMTLTGGLDLSSQSNIVSSDVVTNLLRPQISGKSDPNSKITGEFKGTKKTVYCDEQGKWSLTFDVNAKIGKDNEYVITAKDAAGNEKILKQSFSYTPPPEGGSGESPPPTLSVELDKESDSGNKDGYITNVKKPTFTGTATKSAKITFKIAGQELTEIADATTGKWAITLDSLQDGGHHYTVTAKHPTNGMSTDESGVIFIDTTPPFTVVKLTDAIELGTSGDFITKNQKPEFTGKSVPGNKVTLKLNDKSVDTTCDENGTWLLALDETLDKNYSGKYKIIVTDAADNHFETTGTLQIDNTIPFLSAITLNSSATRDRKSVLSTNDLTPIFSGTTTPGSKLKFEFSYYTGDYFWERREFDVTDIDKNGQWSFTFPSNLMKAGPLYGVSSIGVVATSPAGNTNNRDFEKKGLWIKKGVYTIDSLIDAESSPTGKDDLKVSVSKTPKLHGTIKGGVTGDEFKGSIQIAGKEYPLTITGKTGKLAAWSFELPTQNALSQGQHGYTLKFQDVYGSTEKFHSFLVVSESNIFLDPETDSGHQGNGYINHNKPIYKGIAEPKAKISVKVGGKEYKTQANDKGEWQLEVPLDGDGEHNLIFRDETKDLILGIVKLNVLTTPPTFNEFHIEKSDTHSKAADVAKNNNPHLNFTYTGNMDYYEIAVNEKTIKYDKKSVNDDSSQTTFNNTLNLPNGEHKARITAFDIAGNKVEHETIIKVLSGEAQKPKIEFGITENQSISSDGGELTFDKNHLEITGKTSPAGIVKIKDKTGKEIGTTKADNEGTWAYTLPIECIPSDITGGGNLEFSITAYDLINRKSNINFSLIYDDSAPEITNFQTSEIGSNDTVYNNGLTFSGKTQPNSTVHFTLSKGQEAIHESAKADKTGNWQFKPLASQMPADGQYVYNITVENVLGKMNAEKDKLQGSLTIKTTPEITWGLDDNDDTGIKGDNITNIKTPKFSGKTEPHASIRLIFDNNLTHSYDAKADENGVWVIDEKVKFEEGSYGYTIAVEDKVHGISGQKHGRFQIDTTAPKVLTGGVIDARDGVAKEHVLTDANIPDFSGYSDPFARVLLNIKSPLDSTHFSQTIIADEKGSWAFTLPSASALKDGEYTYQARVEDSAGNLNNDLMLQGTIKVDTIAPDTLDGGVGNSKDNTYQLDCVTNITKPTFCGSAEPGVVLQLIVGEHVYKDIKVDEKGQWKFTLPSSLTEDTYIYKVEMKDAVGHKGTKSLRGKIIIDTTPPDVLEGGLDTTSDTGISNSGFTNHKTPTFSGTTESNAFVELKIANESYTGAADKNGQWTIPVTNPLTDGSYKYILEVKDSAGNKKSVVDNITIDTKAPELSGQLDETTDIGTKGNNLTNDNKPKFSGMTEAGAFVELTIDEKTYHVNADKNGQWTIPVTNPLTDGSYQYTLEVKDSAGNKKSVVDNITIDTKAPELSGQLDETTDIGTKGNNLTNDNKPKFSGMTEAGAFVELTIGEKTYHVNADKKGQWTIPVTNPLTDGSHQYTLEVKDVAGNFSDKKITGKITIDSTLPDASIIPASTPVESHVVMPTDIPVVDNTISQIDIDNHNF</sequence>
<feature type="region of interest" description="Disordered" evidence="1">
    <location>
        <begin position="1077"/>
        <end position="1099"/>
    </location>
</feature>
<feature type="region of interest" description="Disordered" evidence="1">
    <location>
        <begin position="151"/>
        <end position="207"/>
    </location>
</feature>
<feature type="domain" description="Bacterial Ig-like" evidence="2">
    <location>
        <begin position="1933"/>
        <end position="2023"/>
    </location>
</feature>
<evidence type="ECO:0000259" key="2">
    <source>
        <dbReference type="Pfam" id="PF19077"/>
    </source>
</evidence>
<dbReference type="InterPro" id="IPR044016">
    <property type="entry name" value="Big_13"/>
</dbReference>
<dbReference type="GeneID" id="93671583"/>
<feature type="domain" description="Bacterial Ig-like" evidence="2">
    <location>
        <begin position="1350"/>
        <end position="1444"/>
    </location>
</feature>
<evidence type="ECO:0000256" key="1">
    <source>
        <dbReference type="SAM" id="MobiDB-lite"/>
    </source>
</evidence>
<dbReference type="Pfam" id="PF19077">
    <property type="entry name" value="Big_13"/>
    <property type="match status" value="26"/>
</dbReference>
<feature type="compositionally biased region" description="Basic and acidic residues" evidence="1">
    <location>
        <begin position="151"/>
        <end position="167"/>
    </location>
</feature>
<evidence type="ECO:0000313" key="4">
    <source>
        <dbReference type="Proteomes" id="UP000254208"/>
    </source>
</evidence>
<feature type="domain" description="Bacterial Ig-like" evidence="2">
    <location>
        <begin position="591"/>
        <end position="673"/>
    </location>
</feature>
<feature type="domain" description="Bacterial Ig-like" evidence="2">
    <location>
        <begin position="3058"/>
        <end position="3147"/>
    </location>
</feature>
<protein>
    <submittedName>
        <fullName evidence="3">Carbohydrate-binding module 48 (Isoamylase N-terminal domain)</fullName>
    </submittedName>
</protein>
<dbReference type="NCBIfam" id="NF033510">
    <property type="entry name" value="Ca_tandemer"/>
    <property type="match status" value="14"/>
</dbReference>
<feature type="domain" description="Bacterial Ig-like" evidence="2">
    <location>
        <begin position="305"/>
        <end position="396"/>
    </location>
</feature>
<feature type="compositionally biased region" description="Polar residues" evidence="1">
    <location>
        <begin position="3065"/>
        <end position="3076"/>
    </location>
</feature>
<feature type="domain" description="Bacterial Ig-like" evidence="2">
    <location>
        <begin position="1834"/>
        <end position="1927"/>
    </location>
</feature>
<feature type="domain" description="Bacterial Ig-like" evidence="2">
    <location>
        <begin position="1732"/>
        <end position="1814"/>
    </location>
</feature>
<feature type="domain" description="Bacterial Ig-like" evidence="2">
    <location>
        <begin position="3154"/>
        <end position="3244"/>
    </location>
</feature>
<proteinExistence type="predicted"/>
<organism evidence="3 4">
    <name type="scientific">Providencia rettgeri</name>
    <dbReference type="NCBI Taxonomy" id="587"/>
    <lineage>
        <taxon>Bacteria</taxon>
        <taxon>Pseudomonadati</taxon>
        <taxon>Pseudomonadota</taxon>
        <taxon>Gammaproteobacteria</taxon>
        <taxon>Enterobacterales</taxon>
        <taxon>Morganellaceae</taxon>
        <taxon>Providencia</taxon>
    </lineage>
</organism>
<feature type="compositionally biased region" description="Basic and acidic residues" evidence="1">
    <location>
        <begin position="1838"/>
        <end position="1847"/>
    </location>
</feature>
<feature type="domain" description="Bacterial Ig-like" evidence="2">
    <location>
        <begin position="490"/>
        <end position="583"/>
    </location>
</feature>
<feature type="compositionally biased region" description="Pro residues" evidence="1">
    <location>
        <begin position="1820"/>
        <end position="1834"/>
    </location>
</feature>
<feature type="domain" description="Bacterial Ig-like" evidence="2">
    <location>
        <begin position="1273"/>
        <end position="1346"/>
    </location>
</feature>
<feature type="compositionally biased region" description="Low complexity" evidence="1">
    <location>
        <begin position="181"/>
        <end position="191"/>
    </location>
</feature>
<feature type="domain" description="Bacterial Ig-like" evidence="2">
    <location>
        <begin position="1070"/>
        <end position="1164"/>
    </location>
</feature>
<feature type="region of interest" description="Disordered" evidence="1">
    <location>
        <begin position="798"/>
        <end position="820"/>
    </location>
</feature>
<feature type="domain" description="Bacterial Ig-like" evidence="2">
    <location>
        <begin position="1553"/>
        <end position="1626"/>
    </location>
</feature>
<feature type="domain" description="Bacterial Ig-like" evidence="2">
    <location>
        <begin position="993"/>
        <end position="1066"/>
    </location>
</feature>
<feature type="compositionally biased region" description="Pro residues" evidence="1">
    <location>
        <begin position="171"/>
        <end position="180"/>
    </location>
</feature>
<dbReference type="Gene3D" id="2.60.40.10">
    <property type="entry name" value="Immunoglobulins"/>
    <property type="match status" value="29"/>
</dbReference>
<feature type="domain" description="Bacterial Ig-like" evidence="2">
    <location>
        <begin position="2762"/>
        <end position="2854"/>
    </location>
</feature>
<dbReference type="InterPro" id="IPR013783">
    <property type="entry name" value="Ig-like_fold"/>
</dbReference>